<dbReference type="GO" id="GO:0016031">
    <property type="term" value="P:tRNA import into mitochondrion"/>
    <property type="evidence" value="ECO:0007669"/>
    <property type="project" value="TreeGrafter"/>
</dbReference>
<dbReference type="InterPro" id="IPR023392">
    <property type="entry name" value="Tom20_dom_sf"/>
</dbReference>
<dbReference type="InterPro" id="IPR002893">
    <property type="entry name" value="Znf_MYND"/>
</dbReference>
<keyword evidence="11" id="KW-0496">Mitochondrion</keyword>
<keyword evidence="9" id="KW-0653">Protein transport</keyword>
<accession>A0AAD5KCA5</accession>
<dbReference type="InterPro" id="IPR002056">
    <property type="entry name" value="MAS20"/>
</dbReference>
<keyword evidence="14" id="KW-0175">Coiled coil</keyword>
<evidence type="ECO:0000256" key="8">
    <source>
        <dbReference type="ARBA" id="ARBA00022833"/>
    </source>
</evidence>
<protein>
    <submittedName>
        <fullName evidence="17">Uncharacterized protein</fullName>
    </submittedName>
</protein>
<dbReference type="GO" id="GO:0006605">
    <property type="term" value="P:protein targeting"/>
    <property type="evidence" value="ECO:0007669"/>
    <property type="project" value="InterPro"/>
</dbReference>
<sequence>MADNSQSNLILGMKPKTFALATAGAVVAASLGYAIYFDHKRRNDPELRKQMKRERKKVKKAAKAAEEEAKNGKLKLIDQVLAAIEKEPLPATPEEKEKYFMEQVAAGEQLCNAGEAYYNDAVLPFYKALKVYPAPLELIMIYQKTVPEPVFQTVVQLMALEQNKRQTQFYEQFPPKETHVRLAELPAGETPEGKPIVRRGLVANEELKDGQVIFTETPLVSGLHPSLETQYCNFCLKKIPEEGKVECTNCDKVAFCSTECEKVSNENYHRYLCTNNKSQKEGEINADGEVESTTPEGEATLSKETVFLNYTNEKNVKYSTMVGKFLSTMVAEELERTRSGQPSETTYNSWDHIDRFRYLDTSANEDTTREIGMLKEVLGSKVQGINEFLTDEIYLMLKGKLLFNAYAVNIGEDVDVPESSEHMRKTSSDKKAVGAALYKISTYIGQSEAEPNVKVTFGDNHDISIVALKDISKDTELLASYSLPVPV</sequence>
<keyword evidence="3" id="KW-0813">Transport</keyword>
<evidence type="ECO:0000259" key="16">
    <source>
        <dbReference type="PROSITE" id="PS50865"/>
    </source>
</evidence>
<feature type="coiled-coil region" evidence="14">
    <location>
        <begin position="48"/>
        <end position="75"/>
    </location>
</feature>
<dbReference type="SUPFAM" id="SSF144232">
    <property type="entry name" value="HIT/MYND zinc finger-like"/>
    <property type="match status" value="1"/>
</dbReference>
<feature type="domain" description="SET" evidence="15">
    <location>
        <begin position="178"/>
        <end position="482"/>
    </location>
</feature>
<keyword evidence="18" id="KW-1185">Reference proteome</keyword>
<keyword evidence="4" id="KW-0812">Transmembrane</keyword>
<evidence type="ECO:0000256" key="11">
    <source>
        <dbReference type="ARBA" id="ARBA00023128"/>
    </source>
</evidence>
<evidence type="ECO:0000256" key="6">
    <source>
        <dbReference type="ARBA" id="ARBA00022771"/>
    </source>
</evidence>
<dbReference type="PROSITE" id="PS01360">
    <property type="entry name" value="ZF_MYND_1"/>
    <property type="match status" value="1"/>
</dbReference>
<dbReference type="PROSITE" id="PS50865">
    <property type="entry name" value="ZF_MYND_2"/>
    <property type="match status" value="1"/>
</dbReference>
<dbReference type="EMBL" id="JAIXMP010000001">
    <property type="protein sequence ID" value="KAI9278675.1"/>
    <property type="molecule type" value="Genomic_DNA"/>
</dbReference>
<dbReference type="GO" id="GO:0030150">
    <property type="term" value="P:protein import into mitochondrial matrix"/>
    <property type="evidence" value="ECO:0007669"/>
    <property type="project" value="TreeGrafter"/>
</dbReference>
<keyword evidence="10" id="KW-1133">Transmembrane helix</keyword>
<dbReference type="InterPro" id="IPR046341">
    <property type="entry name" value="SET_dom_sf"/>
</dbReference>
<evidence type="ECO:0000256" key="13">
    <source>
        <dbReference type="PROSITE-ProRule" id="PRU00134"/>
    </source>
</evidence>
<keyword evidence="8" id="KW-0862">Zinc</keyword>
<keyword evidence="5" id="KW-0479">Metal-binding</keyword>
<reference evidence="17" key="2">
    <citation type="submission" date="2023-02" db="EMBL/GenBank/DDBJ databases">
        <authorList>
            <consortium name="DOE Joint Genome Institute"/>
            <person name="Mondo S.J."/>
            <person name="Chang Y."/>
            <person name="Wang Y."/>
            <person name="Ahrendt S."/>
            <person name="Andreopoulos W."/>
            <person name="Barry K."/>
            <person name="Beard J."/>
            <person name="Benny G.L."/>
            <person name="Blankenship S."/>
            <person name="Bonito G."/>
            <person name="Cuomo C."/>
            <person name="Desiro A."/>
            <person name="Gervers K.A."/>
            <person name="Hundley H."/>
            <person name="Kuo A."/>
            <person name="LaButti K."/>
            <person name="Lang B.F."/>
            <person name="Lipzen A."/>
            <person name="O'Donnell K."/>
            <person name="Pangilinan J."/>
            <person name="Reynolds N."/>
            <person name="Sandor L."/>
            <person name="Smith M.W."/>
            <person name="Tsang A."/>
            <person name="Grigoriev I.V."/>
            <person name="Stajich J.E."/>
            <person name="Spatafora J.W."/>
        </authorList>
    </citation>
    <scope>NUCLEOTIDE SEQUENCE</scope>
    <source>
        <strain evidence="17">RSA 2281</strain>
    </source>
</reference>
<dbReference type="GO" id="GO:0008320">
    <property type="term" value="F:protein transmembrane transporter activity"/>
    <property type="evidence" value="ECO:0007669"/>
    <property type="project" value="TreeGrafter"/>
</dbReference>
<evidence type="ECO:0000256" key="3">
    <source>
        <dbReference type="ARBA" id="ARBA00022448"/>
    </source>
</evidence>
<evidence type="ECO:0000256" key="14">
    <source>
        <dbReference type="SAM" id="Coils"/>
    </source>
</evidence>
<dbReference type="SUPFAM" id="SSF47157">
    <property type="entry name" value="Mitochondrial import receptor subunit Tom20"/>
    <property type="match status" value="1"/>
</dbReference>
<evidence type="ECO:0000256" key="2">
    <source>
        <dbReference type="ARBA" id="ARBA00005792"/>
    </source>
</evidence>
<comment type="subcellular location">
    <subcellularLocation>
        <location evidence="1">Mitochondrion outer membrane</location>
        <topology evidence="1">Single-pass membrane protein</topology>
    </subcellularLocation>
</comment>
<dbReference type="PRINTS" id="PR00351">
    <property type="entry name" value="OM20RECEPTOR"/>
</dbReference>
<dbReference type="SUPFAM" id="SSF82199">
    <property type="entry name" value="SET domain"/>
    <property type="match status" value="1"/>
</dbReference>
<dbReference type="Pfam" id="PF00856">
    <property type="entry name" value="SET"/>
    <property type="match status" value="1"/>
</dbReference>
<dbReference type="PANTHER" id="PTHR12430:SF0">
    <property type="entry name" value="TRANSLOCASE OF OUTER MITOCHONDRIAL MEMBRANE 20"/>
    <property type="match status" value="1"/>
</dbReference>
<dbReference type="AlphaFoldDB" id="A0AAD5KCA5"/>
<dbReference type="PROSITE" id="PS50280">
    <property type="entry name" value="SET"/>
    <property type="match status" value="1"/>
</dbReference>
<evidence type="ECO:0000256" key="1">
    <source>
        <dbReference type="ARBA" id="ARBA00004572"/>
    </source>
</evidence>
<dbReference type="Gene3D" id="2.170.270.10">
    <property type="entry name" value="SET domain"/>
    <property type="match status" value="1"/>
</dbReference>
<dbReference type="GO" id="GO:0008270">
    <property type="term" value="F:zinc ion binding"/>
    <property type="evidence" value="ECO:0007669"/>
    <property type="project" value="UniProtKB-KW"/>
</dbReference>
<reference evidence="17" key="1">
    <citation type="journal article" date="2022" name="IScience">
        <title>Evolution of zygomycete secretomes and the origins of terrestrial fungal ecologies.</title>
        <authorList>
            <person name="Chang Y."/>
            <person name="Wang Y."/>
            <person name="Mondo S."/>
            <person name="Ahrendt S."/>
            <person name="Andreopoulos W."/>
            <person name="Barry K."/>
            <person name="Beard J."/>
            <person name="Benny G.L."/>
            <person name="Blankenship S."/>
            <person name="Bonito G."/>
            <person name="Cuomo C."/>
            <person name="Desiro A."/>
            <person name="Gervers K.A."/>
            <person name="Hundley H."/>
            <person name="Kuo A."/>
            <person name="LaButti K."/>
            <person name="Lang B.F."/>
            <person name="Lipzen A."/>
            <person name="O'Donnell K."/>
            <person name="Pangilinan J."/>
            <person name="Reynolds N."/>
            <person name="Sandor L."/>
            <person name="Smith M.E."/>
            <person name="Tsang A."/>
            <person name="Grigoriev I.V."/>
            <person name="Stajich J.E."/>
            <person name="Spatafora J.W."/>
        </authorList>
    </citation>
    <scope>NUCLEOTIDE SEQUENCE</scope>
    <source>
        <strain evidence="17">RSA 2281</strain>
    </source>
</reference>
<proteinExistence type="inferred from homology"/>
<keyword evidence="12" id="KW-0472">Membrane</keyword>
<dbReference type="GO" id="GO:0006886">
    <property type="term" value="P:intracellular protein transport"/>
    <property type="evidence" value="ECO:0007669"/>
    <property type="project" value="InterPro"/>
</dbReference>
<dbReference type="Pfam" id="PF02064">
    <property type="entry name" value="MAS20"/>
    <property type="match status" value="1"/>
</dbReference>
<dbReference type="Gene3D" id="6.10.140.2220">
    <property type="match status" value="1"/>
</dbReference>
<evidence type="ECO:0000256" key="4">
    <source>
        <dbReference type="ARBA" id="ARBA00022692"/>
    </source>
</evidence>
<name>A0AAD5KCA5_9FUNG</name>
<dbReference type="Gene3D" id="1.20.960.10">
    <property type="entry name" value="Mitochondrial outer membrane translocase complex, subunit Tom20 domain"/>
    <property type="match status" value="1"/>
</dbReference>
<dbReference type="Gene3D" id="1.10.220.160">
    <property type="match status" value="1"/>
</dbReference>
<evidence type="ECO:0000259" key="15">
    <source>
        <dbReference type="PROSITE" id="PS50280"/>
    </source>
</evidence>
<keyword evidence="6 13" id="KW-0863">Zinc-finger</keyword>
<evidence type="ECO:0000256" key="5">
    <source>
        <dbReference type="ARBA" id="ARBA00022723"/>
    </source>
</evidence>
<dbReference type="Proteomes" id="UP001209540">
    <property type="component" value="Unassembled WGS sequence"/>
</dbReference>
<comment type="similarity">
    <text evidence="2">Belongs to the Tom20 family.</text>
</comment>
<evidence type="ECO:0000256" key="12">
    <source>
        <dbReference type="ARBA" id="ARBA00023136"/>
    </source>
</evidence>
<feature type="domain" description="MYND-type" evidence="16">
    <location>
        <begin position="232"/>
        <end position="273"/>
    </location>
</feature>
<evidence type="ECO:0000313" key="17">
    <source>
        <dbReference type="EMBL" id="KAI9278675.1"/>
    </source>
</evidence>
<evidence type="ECO:0000256" key="7">
    <source>
        <dbReference type="ARBA" id="ARBA00022787"/>
    </source>
</evidence>
<organism evidence="17 18">
    <name type="scientific">Phascolomyces articulosus</name>
    <dbReference type="NCBI Taxonomy" id="60185"/>
    <lineage>
        <taxon>Eukaryota</taxon>
        <taxon>Fungi</taxon>
        <taxon>Fungi incertae sedis</taxon>
        <taxon>Mucoromycota</taxon>
        <taxon>Mucoromycotina</taxon>
        <taxon>Mucoromycetes</taxon>
        <taxon>Mucorales</taxon>
        <taxon>Lichtheimiaceae</taxon>
        <taxon>Phascolomyces</taxon>
    </lineage>
</organism>
<gene>
    <name evidence="17" type="ORF">BDA99DRAFT_13391</name>
</gene>
<dbReference type="InterPro" id="IPR001214">
    <property type="entry name" value="SET_dom"/>
</dbReference>
<dbReference type="GO" id="GO:0030943">
    <property type="term" value="F:mitochondrion targeting sequence binding"/>
    <property type="evidence" value="ECO:0007669"/>
    <property type="project" value="TreeGrafter"/>
</dbReference>
<dbReference type="GO" id="GO:0005742">
    <property type="term" value="C:mitochondrial outer membrane translocase complex"/>
    <property type="evidence" value="ECO:0007669"/>
    <property type="project" value="InterPro"/>
</dbReference>
<evidence type="ECO:0000256" key="10">
    <source>
        <dbReference type="ARBA" id="ARBA00022989"/>
    </source>
</evidence>
<keyword evidence="7" id="KW-1000">Mitochondrion outer membrane</keyword>
<comment type="caution">
    <text evidence="17">The sequence shown here is derived from an EMBL/GenBank/DDBJ whole genome shotgun (WGS) entry which is preliminary data.</text>
</comment>
<dbReference type="PANTHER" id="PTHR12430">
    <property type="entry name" value="MITOCHONDRIAL IMPORT RECEPTOR SUBUNIT TOM20"/>
    <property type="match status" value="1"/>
</dbReference>
<evidence type="ECO:0000256" key="9">
    <source>
        <dbReference type="ARBA" id="ARBA00022927"/>
    </source>
</evidence>
<evidence type="ECO:0000313" key="18">
    <source>
        <dbReference type="Proteomes" id="UP001209540"/>
    </source>
</evidence>